<dbReference type="GO" id="GO:0003918">
    <property type="term" value="F:DNA topoisomerase type II (double strand cut, ATP-hydrolyzing) activity"/>
    <property type="evidence" value="ECO:0007669"/>
    <property type="project" value="UniProtKB-UniRule"/>
</dbReference>
<feature type="compositionally biased region" description="Polar residues" evidence="11">
    <location>
        <begin position="44"/>
        <end position="64"/>
    </location>
</feature>
<evidence type="ECO:0000256" key="8">
    <source>
        <dbReference type="ARBA" id="ARBA00023125"/>
    </source>
</evidence>
<dbReference type="AlphaFoldDB" id="A0AAN7VD34"/>
<evidence type="ECO:0000256" key="10">
    <source>
        <dbReference type="PROSITE-ProRule" id="PRU01385"/>
    </source>
</evidence>
<dbReference type="GO" id="GO:0003677">
    <property type="term" value="F:DNA binding"/>
    <property type="evidence" value="ECO:0007669"/>
    <property type="project" value="UniProtKB-UniRule"/>
</dbReference>
<evidence type="ECO:0000256" key="5">
    <source>
        <dbReference type="ARBA" id="ARBA00022723"/>
    </source>
</evidence>
<evidence type="ECO:0000256" key="9">
    <source>
        <dbReference type="ARBA" id="ARBA00023235"/>
    </source>
</evidence>
<organism evidence="14 15">
    <name type="scientific">Pyrocoelia pectoralis</name>
    <dbReference type="NCBI Taxonomy" id="417401"/>
    <lineage>
        <taxon>Eukaryota</taxon>
        <taxon>Metazoa</taxon>
        <taxon>Ecdysozoa</taxon>
        <taxon>Arthropoda</taxon>
        <taxon>Hexapoda</taxon>
        <taxon>Insecta</taxon>
        <taxon>Pterygota</taxon>
        <taxon>Neoptera</taxon>
        <taxon>Endopterygota</taxon>
        <taxon>Coleoptera</taxon>
        <taxon>Polyphaga</taxon>
        <taxon>Elateriformia</taxon>
        <taxon>Elateroidea</taxon>
        <taxon>Lampyridae</taxon>
        <taxon>Lampyrinae</taxon>
        <taxon>Pyrocoelia</taxon>
    </lineage>
</organism>
<dbReference type="GO" id="GO:0042138">
    <property type="term" value="P:meiotic DNA double-strand break formation"/>
    <property type="evidence" value="ECO:0007669"/>
    <property type="project" value="TreeGrafter"/>
</dbReference>
<dbReference type="GO" id="GO:0007131">
    <property type="term" value="P:reciprocal meiotic recombination"/>
    <property type="evidence" value="ECO:0007669"/>
    <property type="project" value="TreeGrafter"/>
</dbReference>
<dbReference type="Pfam" id="PF21180">
    <property type="entry name" value="TOP6A-Spo11_Toprim"/>
    <property type="match status" value="1"/>
</dbReference>
<dbReference type="GO" id="GO:0046872">
    <property type="term" value="F:metal ion binding"/>
    <property type="evidence" value="ECO:0007669"/>
    <property type="project" value="UniProtKB-KW"/>
</dbReference>
<comment type="similarity">
    <text evidence="3 10">Belongs to the TOP6A family.</text>
</comment>
<sequence>MIPSFSSSNSINKNSQTISSSQKSQLSSLCKDFSDKKLKLVDSQASTENEEATTLSQNKPNNSLDKNKGFLLERFLSDLNNYEKSKSETPSQSSNSQIDVYSADRKSLSAFLLEDLSGDLPYKNGESRESHQNSIGTSLHCEMESKSYNLWKTSNETNQFDCSDHVFDLRSKNLANRQSTPLDHALKHFDKTEEIYGKDDQPSCPVLLPPEETMSQENLQLPIVNEIEMEMFTRSLSQGDRDLNLSYTADKIQEKPNTLESPIISTNAQQTKILSQRESDPLPTFSSRPLAEDRENLFPDVQNFGNFHATTNDNVPQMFTNKFKKIQEKPNIFNDSIISANSVPNKALSQRDCNLLPTFSSGPLTEEQKNFCSDEPDRDIINVLQNFGNFHTTDSTSIITSYENVTQMFTMELPQTDFDLCLGYTTNEIQETQRSYHSPTSSSNVLQTKILSQRECNLLPTVSAHPLTEYEEALYSDDPGRDMIDIVLNFGNFQTTEHTPRLAVSDSQRSNFAVIEEINQSLEQNDKSLRDLTNLPNCNLDVSLPLSTGSNENFNESQKRLRCGLNRITMDRELRYEGPKTLYESKIEEKKRTLICKVERLFYKMLTEAVNEQALVLLIRTRDWNNCIFENEILKLKKAGECNFQVLCYNSRGRKRFNLIVYLLGKMYNLVLRGSTYTQREIYYQLVKYTQSQQDIRNTITTISDLLDIEPWYLPIVATSKGLAFGPFTIYTSLGEVINFDLIGGTLIPQTVITIIKVVSEAYFVLVVEKDAVFKKLVDENFPNKLTRPFILVTGKGVPDVNTRLFLRILRDHLRIPIFILVDADPYGIDIMSTYKYGSLNMAHVSEHLAIPTMKWLGVLPSEIIPLGIVHTPLTPNDKIKIKTMLKRRPFMNEQMRNELNILLENNFKAEIEGVIKTHSYLTDFYLANKFATQDYL</sequence>
<feature type="active site" description="O-(5'-phospho-DNA)-tyrosine intermediate" evidence="10">
    <location>
        <position position="684"/>
    </location>
</feature>
<dbReference type="PROSITE" id="PS52041">
    <property type="entry name" value="TOPO_IIB"/>
    <property type="match status" value="1"/>
</dbReference>
<protein>
    <recommendedName>
        <fullName evidence="4">DNA topoisomerase (ATP-hydrolyzing)</fullName>
        <ecNumber evidence="4">5.6.2.2</ecNumber>
    </recommendedName>
</protein>
<dbReference type="SUPFAM" id="SSF56726">
    <property type="entry name" value="DNA topoisomerase IV, alpha subunit"/>
    <property type="match status" value="1"/>
</dbReference>
<keyword evidence="8 10" id="KW-0238">DNA-binding</keyword>
<name>A0AAN7VD34_9COLE</name>
<evidence type="ECO:0000256" key="4">
    <source>
        <dbReference type="ARBA" id="ARBA00012895"/>
    </source>
</evidence>
<dbReference type="InterPro" id="IPR013049">
    <property type="entry name" value="Spo11/TopoVI_A_N"/>
</dbReference>
<dbReference type="EMBL" id="JAVRBK010000003">
    <property type="protein sequence ID" value="KAK5646375.1"/>
    <property type="molecule type" value="Genomic_DNA"/>
</dbReference>
<dbReference type="GO" id="GO:0000228">
    <property type="term" value="C:nuclear chromosome"/>
    <property type="evidence" value="ECO:0007669"/>
    <property type="project" value="TreeGrafter"/>
</dbReference>
<keyword evidence="6" id="KW-0460">Magnesium</keyword>
<evidence type="ECO:0000256" key="7">
    <source>
        <dbReference type="ARBA" id="ARBA00023029"/>
    </source>
</evidence>
<dbReference type="CDD" id="cd00223">
    <property type="entry name" value="TOPRIM_TopoIIB_SPO"/>
    <property type="match status" value="1"/>
</dbReference>
<evidence type="ECO:0000256" key="3">
    <source>
        <dbReference type="ARBA" id="ARBA00006559"/>
    </source>
</evidence>
<evidence type="ECO:0000256" key="2">
    <source>
        <dbReference type="ARBA" id="ARBA00001946"/>
    </source>
</evidence>
<comment type="catalytic activity">
    <reaction evidence="1 10">
        <text>ATP-dependent breakage, passage and rejoining of double-stranded DNA.</text>
        <dbReference type="EC" id="5.6.2.2"/>
    </reaction>
</comment>
<feature type="domain" description="Spo11/DNA topoisomerase VI subunit A N-terminal" evidence="12">
    <location>
        <begin position="655"/>
        <end position="715"/>
    </location>
</feature>
<reference evidence="14 15" key="1">
    <citation type="journal article" date="2024" name="Insects">
        <title>An Improved Chromosome-Level Genome Assembly of the Firefly Pyrocoelia pectoralis.</title>
        <authorList>
            <person name="Fu X."/>
            <person name="Meyer-Rochow V.B."/>
            <person name="Ballantyne L."/>
            <person name="Zhu X."/>
        </authorList>
    </citation>
    <scope>NUCLEOTIDE SEQUENCE [LARGE SCALE GENOMIC DNA]</scope>
    <source>
        <strain evidence="14">XCY_ONT2</strain>
    </source>
</reference>
<keyword evidence="9 10" id="KW-0413">Isomerase</keyword>
<dbReference type="Gene3D" id="1.10.10.10">
    <property type="entry name" value="Winged helix-like DNA-binding domain superfamily/Winged helix DNA-binding domain"/>
    <property type="match status" value="1"/>
</dbReference>
<evidence type="ECO:0000313" key="15">
    <source>
        <dbReference type="Proteomes" id="UP001329430"/>
    </source>
</evidence>
<dbReference type="InterPro" id="IPR002815">
    <property type="entry name" value="Spo11/TopoVI_A"/>
</dbReference>
<feature type="region of interest" description="Disordered" evidence="11">
    <location>
        <begin position="44"/>
        <end position="65"/>
    </location>
</feature>
<feature type="region of interest" description="Disordered" evidence="11">
    <location>
        <begin position="1"/>
        <end position="25"/>
    </location>
</feature>
<evidence type="ECO:0000259" key="13">
    <source>
        <dbReference type="Pfam" id="PF21180"/>
    </source>
</evidence>
<keyword evidence="7 10" id="KW-0799">Topoisomerase</keyword>
<keyword evidence="15" id="KW-1185">Reference proteome</keyword>
<evidence type="ECO:0000259" key="12">
    <source>
        <dbReference type="Pfam" id="PF04406"/>
    </source>
</evidence>
<dbReference type="InterPro" id="IPR034136">
    <property type="entry name" value="TOPRIM_Topo6A/Spo11"/>
</dbReference>
<proteinExistence type="inferred from homology"/>
<evidence type="ECO:0000313" key="14">
    <source>
        <dbReference type="EMBL" id="KAK5646375.1"/>
    </source>
</evidence>
<dbReference type="InterPro" id="IPR036388">
    <property type="entry name" value="WH-like_DNA-bd_sf"/>
</dbReference>
<gene>
    <name evidence="14" type="ORF">RI129_004839</name>
</gene>
<dbReference type="PANTHER" id="PTHR10848">
    <property type="entry name" value="MEIOTIC RECOMBINATION PROTEIN SPO11"/>
    <property type="match status" value="1"/>
</dbReference>
<dbReference type="EC" id="5.6.2.2" evidence="4"/>
<evidence type="ECO:0000256" key="1">
    <source>
        <dbReference type="ARBA" id="ARBA00000185"/>
    </source>
</evidence>
<dbReference type="PANTHER" id="PTHR10848:SF0">
    <property type="entry name" value="MEIOTIC RECOMBINATION PROTEIN SPO11"/>
    <property type="match status" value="1"/>
</dbReference>
<dbReference type="Proteomes" id="UP001329430">
    <property type="component" value="Chromosome 3"/>
</dbReference>
<evidence type="ECO:0000256" key="6">
    <source>
        <dbReference type="ARBA" id="ARBA00022842"/>
    </source>
</evidence>
<comment type="caution">
    <text evidence="14">The sequence shown here is derived from an EMBL/GenBank/DDBJ whole genome shotgun (WGS) entry which is preliminary data.</text>
</comment>
<dbReference type="Pfam" id="PF04406">
    <property type="entry name" value="TP6A_N"/>
    <property type="match status" value="1"/>
</dbReference>
<dbReference type="Gene3D" id="3.40.1360.10">
    <property type="match status" value="1"/>
</dbReference>
<comment type="cofactor">
    <cofactor evidence="2">
        <name>Mg(2+)</name>
        <dbReference type="ChEBI" id="CHEBI:18420"/>
    </cofactor>
</comment>
<evidence type="ECO:0000256" key="11">
    <source>
        <dbReference type="SAM" id="MobiDB-lite"/>
    </source>
</evidence>
<dbReference type="PRINTS" id="PR01550">
    <property type="entry name" value="TOP6AFAMILY"/>
</dbReference>
<accession>A0AAN7VD34</accession>
<dbReference type="GO" id="GO:0000706">
    <property type="term" value="P:meiotic DNA double-strand break processing"/>
    <property type="evidence" value="ECO:0007669"/>
    <property type="project" value="TreeGrafter"/>
</dbReference>
<feature type="domain" description="Topoisomerase 6 subunit A/Spo11 TOPRIM" evidence="13">
    <location>
        <begin position="764"/>
        <end position="930"/>
    </location>
</feature>
<dbReference type="GO" id="GO:0005524">
    <property type="term" value="F:ATP binding"/>
    <property type="evidence" value="ECO:0007669"/>
    <property type="project" value="InterPro"/>
</dbReference>
<dbReference type="InterPro" id="IPR036078">
    <property type="entry name" value="Spo11/TopoVI_A_sf"/>
</dbReference>
<keyword evidence="5" id="KW-0479">Metal-binding</keyword>